<protein>
    <submittedName>
        <fullName evidence="1">Uncharacterized protein</fullName>
    </submittedName>
</protein>
<reference evidence="1 2" key="1">
    <citation type="journal article" date="2019" name="Int. J. Syst. Evol. Microbiol.">
        <title>The Global Catalogue of Microorganisms (GCM) 10K type strain sequencing project: providing services to taxonomists for standard genome sequencing and annotation.</title>
        <authorList>
            <consortium name="The Broad Institute Genomics Platform"/>
            <consortium name="The Broad Institute Genome Sequencing Center for Infectious Disease"/>
            <person name="Wu L."/>
            <person name="Ma J."/>
        </authorList>
    </citation>
    <scope>NUCLEOTIDE SEQUENCE [LARGE SCALE GENOMIC DNA]</scope>
    <source>
        <strain evidence="1 2">JCM 10367</strain>
    </source>
</reference>
<accession>A0ABN1HC69</accession>
<proteinExistence type="predicted"/>
<evidence type="ECO:0000313" key="2">
    <source>
        <dbReference type="Proteomes" id="UP001500724"/>
    </source>
</evidence>
<comment type="caution">
    <text evidence="1">The sequence shown here is derived from an EMBL/GenBank/DDBJ whole genome shotgun (WGS) entry which is preliminary data.</text>
</comment>
<keyword evidence="2" id="KW-1185">Reference proteome</keyword>
<evidence type="ECO:0000313" key="1">
    <source>
        <dbReference type="EMBL" id="GAA0637651.1"/>
    </source>
</evidence>
<gene>
    <name evidence="1" type="ORF">GCM10009535_12620</name>
</gene>
<dbReference type="EMBL" id="BAAAGU010000009">
    <property type="protein sequence ID" value="GAA0637651.1"/>
    <property type="molecule type" value="Genomic_DNA"/>
</dbReference>
<name>A0ABN1HC69_9ACTN</name>
<dbReference type="Proteomes" id="UP001500724">
    <property type="component" value="Unassembled WGS sequence"/>
</dbReference>
<sequence length="76" mass="8162">MPTSSQSSPASTEAPRTERSLWQSIADALNAAQAAGLAVGIDLDGTLTDHKRWSVIWDRDTKQWTVAAYDTEDGAA</sequence>
<organism evidence="1 2">
    <name type="scientific">Streptomyces thermocarboxydovorans</name>
    <dbReference type="NCBI Taxonomy" id="59298"/>
    <lineage>
        <taxon>Bacteria</taxon>
        <taxon>Bacillati</taxon>
        <taxon>Actinomycetota</taxon>
        <taxon>Actinomycetes</taxon>
        <taxon>Kitasatosporales</taxon>
        <taxon>Streptomycetaceae</taxon>
        <taxon>Streptomyces</taxon>
    </lineage>
</organism>
<dbReference type="RefSeq" id="WP_343998370.1">
    <property type="nucleotide sequence ID" value="NZ_BAAAGU010000009.1"/>
</dbReference>